<evidence type="ECO:0000256" key="5">
    <source>
        <dbReference type="ARBA" id="ARBA00022801"/>
    </source>
</evidence>
<gene>
    <name evidence="10" type="ORF">E1742_21335</name>
    <name evidence="9" type="ORF">GCM10007388_13660</name>
</gene>
<dbReference type="PANTHER" id="PTHR11409:SF43">
    <property type="entry name" value="ADENOSINE DEAMINASE"/>
    <property type="match status" value="1"/>
</dbReference>
<name>A0A4P7BHV2_9BURK</name>
<comment type="cofactor">
    <cofactor evidence="1">
        <name>Zn(2+)</name>
        <dbReference type="ChEBI" id="CHEBI:29105"/>
    </cofactor>
</comment>
<reference evidence="9" key="1">
    <citation type="journal article" date="2014" name="Int. J. Syst. Evol. Microbiol.">
        <title>Complete genome sequence of Corynebacterium casei LMG S-19264T (=DSM 44701T), isolated from a smear-ripened cheese.</title>
        <authorList>
            <consortium name="US DOE Joint Genome Institute (JGI-PGF)"/>
            <person name="Walter F."/>
            <person name="Albersmeier A."/>
            <person name="Kalinowski J."/>
            <person name="Ruckert C."/>
        </authorList>
    </citation>
    <scope>NUCLEOTIDE SEQUENCE</scope>
    <source>
        <strain evidence="9">KCTC 12344</strain>
    </source>
</reference>
<feature type="chain" id="PRO_5044606853" description="adenosine deaminase" evidence="7">
    <location>
        <begin position="22"/>
        <end position="485"/>
    </location>
</feature>
<reference evidence="9" key="3">
    <citation type="submission" date="2022-12" db="EMBL/GenBank/DDBJ databases">
        <authorList>
            <person name="Sun Q."/>
            <person name="Kim S."/>
        </authorList>
    </citation>
    <scope>NUCLEOTIDE SEQUENCE</scope>
    <source>
        <strain evidence="9">KCTC 12344</strain>
    </source>
</reference>
<dbReference type="GO" id="GO:0005829">
    <property type="term" value="C:cytosol"/>
    <property type="evidence" value="ECO:0007669"/>
    <property type="project" value="TreeGrafter"/>
</dbReference>
<keyword evidence="5" id="KW-0378">Hydrolase</keyword>
<dbReference type="Proteomes" id="UP000619512">
    <property type="component" value="Unassembled WGS sequence"/>
</dbReference>
<evidence type="ECO:0000313" key="9">
    <source>
        <dbReference type="EMBL" id="GGY82076.1"/>
    </source>
</evidence>
<evidence type="ECO:0000256" key="6">
    <source>
        <dbReference type="ARBA" id="ARBA00022833"/>
    </source>
</evidence>
<dbReference type="EC" id="3.5.4.4" evidence="3"/>
<keyword evidence="11" id="KW-1185">Reference proteome</keyword>
<dbReference type="Gene3D" id="3.20.20.140">
    <property type="entry name" value="Metal-dependent hydrolases"/>
    <property type="match status" value="1"/>
</dbReference>
<keyword evidence="7" id="KW-0732">Signal</keyword>
<dbReference type="RefSeq" id="WP_134387137.1">
    <property type="nucleotide sequence ID" value="NZ_BMWW01000002.1"/>
</dbReference>
<evidence type="ECO:0000313" key="12">
    <source>
        <dbReference type="Proteomes" id="UP000619512"/>
    </source>
</evidence>
<dbReference type="GO" id="GO:0006154">
    <property type="term" value="P:adenosine catabolic process"/>
    <property type="evidence" value="ECO:0007669"/>
    <property type="project" value="TreeGrafter"/>
</dbReference>
<feature type="signal peptide" evidence="7">
    <location>
        <begin position="1"/>
        <end position="21"/>
    </location>
</feature>
<protein>
    <recommendedName>
        <fullName evidence="3">adenosine deaminase</fullName>
        <ecNumber evidence="3">3.5.4.4</ecNumber>
    </recommendedName>
</protein>
<sequence length="485" mass="53560">MQKNLIIAAAVIAAFAGSAQAASNEDIVKRHFATLVAGPQPKTAELTMFLTMMPKGGDLHHHYSGAIYAEQYLEWVDKQGYCVNKTNLRINTDKAAVAAEKAKAAPLRSCVSGADLVADNNAYRALLQKWSTLDFYNHSTDQSPPDQTFFDTFGYFGPVASTNSNEGLRTLKNRAIAENLAYIETIFELAPVTPDPDFDKLVQSPGFDPKALDGALTALAAKLEANPAFAKGIDDYLANVRTSSAGIDDDQFTMRYQPYVLRFLSPSIVFSQMLSSFKLAQASPQIVGVNIVGQESLNVSMRDYSLHMQMFRFLKTKYPDVKTALHAGELKLGIVPPEGLTFHIAEAVRVAGADRIGHGIDIAHEKDALGVLRSMRERKVPVEVNLTSNEFILGVKGAEHPIELYRKYRVPFVLSTDDAGVTRHNLSNEYVLFATRYKTDYAEVKKLSYDSIRYAFLAPADKQRLLKQLDSRFSKFEAGIVAAIK</sequence>
<evidence type="ECO:0000313" key="10">
    <source>
        <dbReference type="EMBL" id="QBQ38436.1"/>
    </source>
</evidence>
<dbReference type="SUPFAM" id="SSF51556">
    <property type="entry name" value="Metallo-dependent hydrolases"/>
    <property type="match status" value="1"/>
</dbReference>
<evidence type="ECO:0000256" key="1">
    <source>
        <dbReference type="ARBA" id="ARBA00001947"/>
    </source>
</evidence>
<dbReference type="EMBL" id="CP038026">
    <property type="protein sequence ID" value="QBQ38436.1"/>
    <property type="molecule type" value="Genomic_DNA"/>
</dbReference>
<dbReference type="GO" id="GO:0043103">
    <property type="term" value="P:hypoxanthine salvage"/>
    <property type="evidence" value="ECO:0007669"/>
    <property type="project" value="TreeGrafter"/>
</dbReference>
<keyword evidence="4" id="KW-0479">Metal-binding</keyword>
<evidence type="ECO:0000313" key="11">
    <source>
        <dbReference type="Proteomes" id="UP000294359"/>
    </source>
</evidence>
<dbReference type="InterPro" id="IPR001365">
    <property type="entry name" value="A_deaminase_dom"/>
</dbReference>
<organism evidence="9 12">
    <name type="scientific">Pseudoduganella plicata</name>
    <dbReference type="NCBI Taxonomy" id="321984"/>
    <lineage>
        <taxon>Bacteria</taxon>
        <taxon>Pseudomonadati</taxon>
        <taxon>Pseudomonadota</taxon>
        <taxon>Betaproteobacteria</taxon>
        <taxon>Burkholderiales</taxon>
        <taxon>Oxalobacteraceae</taxon>
        <taxon>Telluria group</taxon>
        <taxon>Pseudoduganella</taxon>
    </lineage>
</organism>
<dbReference type="AlphaFoldDB" id="A0A4P7BHV2"/>
<dbReference type="InterPro" id="IPR032466">
    <property type="entry name" value="Metal_Hydrolase"/>
</dbReference>
<accession>A0A4P7BHV2</accession>
<dbReference type="GO" id="GO:0004000">
    <property type="term" value="F:adenosine deaminase activity"/>
    <property type="evidence" value="ECO:0007669"/>
    <property type="project" value="TreeGrafter"/>
</dbReference>
<dbReference type="PANTHER" id="PTHR11409">
    <property type="entry name" value="ADENOSINE DEAMINASE"/>
    <property type="match status" value="1"/>
</dbReference>
<evidence type="ECO:0000256" key="4">
    <source>
        <dbReference type="ARBA" id="ARBA00022723"/>
    </source>
</evidence>
<dbReference type="EMBL" id="BMWW01000002">
    <property type="protein sequence ID" value="GGY82076.1"/>
    <property type="molecule type" value="Genomic_DNA"/>
</dbReference>
<comment type="similarity">
    <text evidence="2">Belongs to the metallo-dependent hydrolases superfamily. Adenosine and AMP deaminases family.</text>
</comment>
<dbReference type="GO" id="GO:0046872">
    <property type="term" value="F:metal ion binding"/>
    <property type="evidence" value="ECO:0007669"/>
    <property type="project" value="UniProtKB-KW"/>
</dbReference>
<dbReference type="Pfam" id="PF00962">
    <property type="entry name" value="A_deaminase"/>
    <property type="match status" value="1"/>
</dbReference>
<reference evidence="10 11" key="2">
    <citation type="submission" date="2019-03" db="EMBL/GenBank/DDBJ databases">
        <title>Draft Genome Sequences of Six Type Strains of the Genus Massilia.</title>
        <authorList>
            <person name="Miess H."/>
            <person name="Frediansyhah A."/>
            <person name="Gross H."/>
        </authorList>
    </citation>
    <scope>NUCLEOTIDE SEQUENCE [LARGE SCALE GENOMIC DNA]</scope>
    <source>
        <strain evidence="10 11">DSM 17505</strain>
    </source>
</reference>
<evidence type="ECO:0000256" key="7">
    <source>
        <dbReference type="SAM" id="SignalP"/>
    </source>
</evidence>
<evidence type="ECO:0000256" key="3">
    <source>
        <dbReference type="ARBA" id="ARBA00012784"/>
    </source>
</evidence>
<dbReference type="GO" id="GO:0046103">
    <property type="term" value="P:inosine biosynthetic process"/>
    <property type="evidence" value="ECO:0007669"/>
    <property type="project" value="TreeGrafter"/>
</dbReference>
<feature type="domain" description="Adenosine deaminase" evidence="8">
    <location>
        <begin position="284"/>
        <end position="470"/>
    </location>
</feature>
<dbReference type="InterPro" id="IPR006330">
    <property type="entry name" value="Ado/ade_deaminase"/>
</dbReference>
<keyword evidence="6" id="KW-0862">Zinc</keyword>
<evidence type="ECO:0000259" key="8">
    <source>
        <dbReference type="Pfam" id="PF00962"/>
    </source>
</evidence>
<evidence type="ECO:0000256" key="2">
    <source>
        <dbReference type="ARBA" id="ARBA00006676"/>
    </source>
</evidence>
<proteinExistence type="inferred from homology"/>
<dbReference type="Proteomes" id="UP000294359">
    <property type="component" value="Chromosome"/>
</dbReference>
<dbReference type="OrthoDB" id="105475at2"/>